<gene>
    <name evidence="2" type="ORF">J2851_001415</name>
</gene>
<feature type="coiled-coil region" evidence="1">
    <location>
        <begin position="11"/>
        <end position="38"/>
    </location>
</feature>
<protein>
    <submittedName>
        <fullName evidence="2">Uncharacterized protein</fullName>
    </submittedName>
</protein>
<keyword evidence="3" id="KW-1185">Reference proteome</keyword>
<organism evidence="2 3">
    <name type="scientific">Azospirillum rugosum</name>
    <dbReference type="NCBI Taxonomy" id="416170"/>
    <lineage>
        <taxon>Bacteria</taxon>
        <taxon>Pseudomonadati</taxon>
        <taxon>Pseudomonadota</taxon>
        <taxon>Alphaproteobacteria</taxon>
        <taxon>Rhodospirillales</taxon>
        <taxon>Azospirillaceae</taxon>
        <taxon>Azospirillum</taxon>
    </lineage>
</organism>
<accession>A0ABS4SGI2</accession>
<keyword evidence="1" id="KW-0175">Coiled coil</keyword>
<comment type="caution">
    <text evidence="2">The sequence shown here is derived from an EMBL/GenBank/DDBJ whole genome shotgun (WGS) entry which is preliminary data.</text>
</comment>
<evidence type="ECO:0000256" key="1">
    <source>
        <dbReference type="SAM" id="Coils"/>
    </source>
</evidence>
<evidence type="ECO:0000313" key="3">
    <source>
        <dbReference type="Proteomes" id="UP000781958"/>
    </source>
</evidence>
<name>A0ABS4SGI2_9PROT</name>
<proteinExistence type="predicted"/>
<dbReference type="RefSeq" id="WP_209765226.1">
    <property type="nucleotide sequence ID" value="NZ_JAGINP010000004.1"/>
</dbReference>
<sequence>MTTLLRPEDLRRMAEEQHRQLLLDAEELEHKHEEELKRQHDAFLHRHLDPKVEDRFNHQVAEAAKRGDHDILVLRFPSDWCEDGGRAINNLSDDWPASLTGFARELYDSFDARLRPLGYRIRAQILDYPGGMPGDVGIFLGW</sequence>
<evidence type="ECO:0000313" key="2">
    <source>
        <dbReference type="EMBL" id="MBP2291666.1"/>
    </source>
</evidence>
<dbReference type="Proteomes" id="UP000781958">
    <property type="component" value="Unassembled WGS sequence"/>
</dbReference>
<reference evidence="2 3" key="1">
    <citation type="submission" date="2021-03" db="EMBL/GenBank/DDBJ databases">
        <title>Genomic Encyclopedia of Type Strains, Phase III (KMG-III): the genomes of soil and plant-associated and newly described type strains.</title>
        <authorList>
            <person name="Whitman W."/>
        </authorList>
    </citation>
    <scope>NUCLEOTIDE SEQUENCE [LARGE SCALE GENOMIC DNA]</scope>
    <source>
        <strain evidence="2 3">IMMIB AFH-6</strain>
    </source>
</reference>
<dbReference type="EMBL" id="JAGINP010000004">
    <property type="protein sequence ID" value="MBP2291666.1"/>
    <property type="molecule type" value="Genomic_DNA"/>
</dbReference>